<dbReference type="EMBL" id="WDBZ01000107">
    <property type="protein sequence ID" value="KAB6443445.1"/>
    <property type="molecule type" value="Genomic_DNA"/>
</dbReference>
<evidence type="ECO:0000313" key="11">
    <source>
        <dbReference type="EMBL" id="KAB6469400.1"/>
    </source>
</evidence>
<evidence type="ECO:0000256" key="5">
    <source>
        <dbReference type="ARBA" id="ARBA00022989"/>
    </source>
</evidence>
<sequence>MKLNQSVAELRLNAASGSKLEQALEKLVDFGMDAGKDIFVAILIYSVGRFIIKQISVLIAKVLEKRKIETSVQTFLKSLVKILLNMVLAFAIISKLGVETTSFAALLASAGVAVGMALSGNLSNFAGGLIILVFKPFKVGDYIDGPGVSGTIKEIQIFHTILSTLDNRMIYVPNGMLSGNAVINYSKQEMRRVEWVFGVEYGEDVQRVRTVLQRIIYADKRILDTPAPIIVLGSLSASSVDITVRVWVKTADYWNVLYDINEIVYTTFNKEGIGFPFPQLTVHQSSK</sequence>
<comment type="caution">
    <text evidence="10">The sequence shown here is derived from an EMBL/GenBank/DDBJ whole genome shotgun (WGS) entry which is preliminary data.</text>
</comment>
<evidence type="ECO:0000259" key="9">
    <source>
        <dbReference type="Pfam" id="PF21082"/>
    </source>
</evidence>
<dbReference type="Proteomes" id="UP000483142">
    <property type="component" value="Unassembled WGS sequence"/>
</dbReference>
<evidence type="ECO:0000256" key="1">
    <source>
        <dbReference type="ARBA" id="ARBA00004651"/>
    </source>
</evidence>
<evidence type="ECO:0000256" key="3">
    <source>
        <dbReference type="ARBA" id="ARBA00022475"/>
    </source>
</evidence>
<keyword evidence="6 7" id="KW-0472">Membrane</keyword>
<evidence type="ECO:0000256" key="6">
    <source>
        <dbReference type="ARBA" id="ARBA00023136"/>
    </source>
</evidence>
<feature type="transmembrane region" description="Helical" evidence="7">
    <location>
        <begin position="105"/>
        <end position="134"/>
    </location>
</feature>
<gene>
    <name evidence="11" type="ORF">GAZ06_24025</name>
    <name evidence="10" type="ORF">GAZ09_24095</name>
</gene>
<dbReference type="Gene3D" id="1.10.287.1260">
    <property type="match status" value="1"/>
</dbReference>
<dbReference type="Gene3D" id="2.30.30.60">
    <property type="match status" value="1"/>
</dbReference>
<dbReference type="SUPFAM" id="SSF82861">
    <property type="entry name" value="Mechanosensitive channel protein MscS (YggB), transmembrane region"/>
    <property type="match status" value="1"/>
</dbReference>
<keyword evidence="3" id="KW-1003">Cell membrane</keyword>
<evidence type="ECO:0000313" key="13">
    <source>
        <dbReference type="Proteomes" id="UP000483142"/>
    </source>
</evidence>
<feature type="transmembrane region" description="Helical" evidence="7">
    <location>
        <begin position="38"/>
        <end position="63"/>
    </location>
</feature>
<dbReference type="GO" id="GO:0005886">
    <property type="term" value="C:plasma membrane"/>
    <property type="evidence" value="ECO:0007669"/>
    <property type="project" value="UniProtKB-SubCell"/>
</dbReference>
<evidence type="ECO:0000256" key="4">
    <source>
        <dbReference type="ARBA" id="ARBA00022692"/>
    </source>
</evidence>
<dbReference type="PANTHER" id="PTHR30221:SF1">
    <property type="entry name" value="SMALL-CONDUCTANCE MECHANOSENSITIVE CHANNEL"/>
    <property type="match status" value="1"/>
</dbReference>
<feature type="transmembrane region" description="Helical" evidence="7">
    <location>
        <begin position="75"/>
        <end position="93"/>
    </location>
</feature>
<dbReference type="Proteomes" id="UP000468344">
    <property type="component" value="Unassembled WGS sequence"/>
</dbReference>
<dbReference type="InterPro" id="IPR045275">
    <property type="entry name" value="MscS_archaea/bacteria_type"/>
</dbReference>
<evidence type="ECO:0000256" key="7">
    <source>
        <dbReference type="SAM" id="Phobius"/>
    </source>
</evidence>
<dbReference type="InterPro" id="IPR011014">
    <property type="entry name" value="MscS_channel_TM-2"/>
</dbReference>
<protein>
    <submittedName>
        <fullName evidence="10">Mechanosensitive ion channel</fullName>
    </submittedName>
</protein>
<comment type="subcellular location">
    <subcellularLocation>
        <location evidence="1">Cell membrane</location>
        <topology evidence="1">Multi-pass membrane protein</topology>
    </subcellularLocation>
</comment>
<dbReference type="Pfam" id="PF21082">
    <property type="entry name" value="MS_channel_3rd"/>
    <property type="match status" value="1"/>
</dbReference>
<feature type="domain" description="Mechanosensitive ion channel MscS" evidence="8">
    <location>
        <begin position="122"/>
        <end position="187"/>
    </location>
</feature>
<feature type="domain" description="Mechanosensitive ion channel MscS C-terminal" evidence="9">
    <location>
        <begin position="193"/>
        <end position="275"/>
    </location>
</feature>
<proteinExistence type="inferred from homology"/>
<comment type="similarity">
    <text evidence="2">Belongs to the MscS (TC 1.A.23) family.</text>
</comment>
<dbReference type="GO" id="GO:0008381">
    <property type="term" value="F:mechanosensitive monoatomic ion channel activity"/>
    <property type="evidence" value="ECO:0007669"/>
    <property type="project" value="InterPro"/>
</dbReference>
<evidence type="ECO:0000259" key="8">
    <source>
        <dbReference type="Pfam" id="PF00924"/>
    </source>
</evidence>
<organism evidence="10 13">
    <name type="scientific">Phocaeicola vulgatus</name>
    <name type="common">Bacteroides vulgatus</name>
    <dbReference type="NCBI Taxonomy" id="821"/>
    <lineage>
        <taxon>Bacteria</taxon>
        <taxon>Pseudomonadati</taxon>
        <taxon>Bacteroidota</taxon>
        <taxon>Bacteroidia</taxon>
        <taxon>Bacteroidales</taxon>
        <taxon>Bacteroidaceae</taxon>
        <taxon>Phocaeicola</taxon>
    </lineage>
</organism>
<accession>A0A6G0GGM2</accession>
<keyword evidence="4 7" id="KW-0812">Transmembrane</keyword>
<keyword evidence="5 7" id="KW-1133">Transmembrane helix</keyword>
<dbReference type="SUPFAM" id="SSF50182">
    <property type="entry name" value="Sm-like ribonucleoproteins"/>
    <property type="match status" value="1"/>
</dbReference>
<evidence type="ECO:0000256" key="2">
    <source>
        <dbReference type="ARBA" id="ARBA00008017"/>
    </source>
</evidence>
<dbReference type="Gene3D" id="3.30.70.100">
    <property type="match status" value="1"/>
</dbReference>
<name>A0A6G0GGM2_PHOVU</name>
<dbReference type="EMBL" id="WDBY01000102">
    <property type="protein sequence ID" value="KAB6469400.1"/>
    <property type="molecule type" value="Genomic_DNA"/>
</dbReference>
<dbReference type="Pfam" id="PF00924">
    <property type="entry name" value="MS_channel_2nd"/>
    <property type="match status" value="1"/>
</dbReference>
<evidence type="ECO:0000313" key="10">
    <source>
        <dbReference type="EMBL" id="KAB6443445.1"/>
    </source>
</evidence>
<evidence type="ECO:0000313" key="12">
    <source>
        <dbReference type="Proteomes" id="UP000468344"/>
    </source>
</evidence>
<reference evidence="12 13" key="1">
    <citation type="journal article" date="2019" name="Nat. Med.">
        <title>A library of human gut bacterial isolates paired with longitudinal multiomics data enables mechanistic microbiome research.</title>
        <authorList>
            <person name="Poyet M."/>
            <person name="Groussin M."/>
            <person name="Gibbons S.M."/>
            <person name="Avila-Pacheco J."/>
            <person name="Jiang X."/>
            <person name="Kearney S.M."/>
            <person name="Perrotta A.R."/>
            <person name="Berdy B."/>
            <person name="Zhao S."/>
            <person name="Lieberman T.D."/>
            <person name="Swanson P.K."/>
            <person name="Smith M."/>
            <person name="Roesemann S."/>
            <person name="Alexander J.E."/>
            <person name="Rich S.A."/>
            <person name="Livny J."/>
            <person name="Vlamakis H."/>
            <person name="Clish C."/>
            <person name="Bullock K."/>
            <person name="Deik A."/>
            <person name="Scott J."/>
            <person name="Pierce K.A."/>
            <person name="Xavier R.J."/>
            <person name="Alm E.J."/>
        </authorList>
    </citation>
    <scope>NUCLEOTIDE SEQUENCE [LARGE SCALE GENOMIC DNA]</scope>
    <source>
        <strain evidence="11 12">BIOML-A140</strain>
        <strain evidence="10 13">BIOML-A141</strain>
    </source>
</reference>
<dbReference type="InterPro" id="IPR023408">
    <property type="entry name" value="MscS_beta-dom_sf"/>
</dbReference>
<dbReference type="PANTHER" id="PTHR30221">
    <property type="entry name" value="SMALL-CONDUCTANCE MECHANOSENSITIVE CHANNEL"/>
    <property type="match status" value="1"/>
</dbReference>
<dbReference type="AlphaFoldDB" id="A0A6G0GGM2"/>
<dbReference type="InterPro" id="IPR011066">
    <property type="entry name" value="MscS_channel_C_sf"/>
</dbReference>
<dbReference type="SUPFAM" id="SSF82689">
    <property type="entry name" value="Mechanosensitive channel protein MscS (YggB), C-terminal domain"/>
    <property type="match status" value="1"/>
</dbReference>
<dbReference type="InterPro" id="IPR010920">
    <property type="entry name" value="LSM_dom_sf"/>
</dbReference>
<dbReference type="InterPro" id="IPR006685">
    <property type="entry name" value="MscS_channel_2nd"/>
</dbReference>
<dbReference type="InterPro" id="IPR049278">
    <property type="entry name" value="MS_channel_C"/>
</dbReference>